<keyword evidence="4" id="KW-1185">Reference proteome</keyword>
<protein>
    <recommendedName>
        <fullName evidence="2">Meiotic expression up-regulated protein 6 PH domain-containing protein</fullName>
    </recommendedName>
</protein>
<gene>
    <name evidence="3" type="ORF">RRF57_007355</name>
</gene>
<dbReference type="InterPro" id="IPR011993">
    <property type="entry name" value="PH-like_dom_sf"/>
</dbReference>
<evidence type="ECO:0000313" key="4">
    <source>
        <dbReference type="Proteomes" id="UP001305414"/>
    </source>
</evidence>
<name>A0AAN7ZAD0_9PEZI</name>
<sequence length="552" mass="58731">MLEQKPVAVPETTPAVAEPVAEPVAESKPTEDKPAEETPVTEAAAETPAEETPAVAEEVKPIEAGTLEHKGAPANFPKNLLYTKNHFWFGSDALEKEKLATYLKHEKATDVGHHVVSWAAETGKGLLFFGKESDKTTPTGVIQLSEASEPTVEGSHKFHFTAKGHKHTFKAPTTADRDNWVEQIKVKIAEAKELAITVTESETYKQTLESLKPVPAAKKEEKSVAEAPKEDAPAGAAEEVKEAKEEEKEEAKDEKKEEKKEEPKRRSASRKRASIFGNFLGKKEESKKETSAEDKPAESEAAPATETTPIEQIIEATEAEAAAQPAEVAATEATPTSAEEAKDTKEVAKPTPTKRASLFSGLSFGKKKAESESAPSTSAKEEASATEAPVAETAPVIPAVETTEPLTAEVASPAEASTEATEAVPATNGETKKEVKSDKRKSSLPFAFGKKEKASSDEEGEKKSTPFFSKLRQTVKKSKPTEKPAEKAVEETPADDKPAESSEGAAEPVAEVAADAKTEETKVEESTPVAVAEETPVEKPAAAAPAPVTAAA</sequence>
<feature type="compositionally biased region" description="Basic and acidic residues" evidence="1">
    <location>
        <begin position="514"/>
        <end position="525"/>
    </location>
</feature>
<dbReference type="SUPFAM" id="SSF50729">
    <property type="entry name" value="PH domain-like"/>
    <property type="match status" value="1"/>
</dbReference>
<feature type="compositionally biased region" description="Low complexity" evidence="1">
    <location>
        <begin position="1"/>
        <end position="26"/>
    </location>
</feature>
<dbReference type="Gene3D" id="2.30.29.30">
    <property type="entry name" value="Pleckstrin-homology domain (PH domain)/Phosphotyrosine-binding domain (PTB)"/>
    <property type="match status" value="1"/>
</dbReference>
<organism evidence="3 4">
    <name type="scientific">Xylaria bambusicola</name>
    <dbReference type="NCBI Taxonomy" id="326684"/>
    <lineage>
        <taxon>Eukaryota</taxon>
        <taxon>Fungi</taxon>
        <taxon>Dikarya</taxon>
        <taxon>Ascomycota</taxon>
        <taxon>Pezizomycotina</taxon>
        <taxon>Sordariomycetes</taxon>
        <taxon>Xylariomycetidae</taxon>
        <taxon>Xylariales</taxon>
        <taxon>Xylariaceae</taxon>
        <taxon>Xylaria</taxon>
    </lineage>
</organism>
<feature type="compositionally biased region" description="Low complexity" evidence="1">
    <location>
        <begin position="501"/>
        <end position="513"/>
    </location>
</feature>
<evidence type="ECO:0000256" key="1">
    <source>
        <dbReference type="SAM" id="MobiDB-lite"/>
    </source>
</evidence>
<feature type="compositionally biased region" description="Low complexity" evidence="1">
    <location>
        <begin position="299"/>
        <end position="338"/>
    </location>
</feature>
<feature type="compositionally biased region" description="Basic and acidic residues" evidence="1">
    <location>
        <begin position="339"/>
        <end position="348"/>
    </location>
</feature>
<feature type="compositionally biased region" description="Basic and acidic residues" evidence="1">
    <location>
        <begin position="479"/>
        <end position="500"/>
    </location>
</feature>
<feature type="domain" description="Meiotic expression up-regulated protein 6 PH" evidence="2">
    <location>
        <begin position="79"/>
        <end position="187"/>
    </location>
</feature>
<dbReference type="PANTHER" id="PTHR42073">
    <property type="entry name" value="MEIOTIC EXPRESSION UP-REGULATED PROTEIN 6"/>
    <property type="match status" value="1"/>
</dbReference>
<feature type="region of interest" description="Disordered" evidence="1">
    <location>
        <begin position="1"/>
        <end position="54"/>
    </location>
</feature>
<feature type="compositionally biased region" description="Low complexity" evidence="1">
    <location>
        <begin position="527"/>
        <end position="552"/>
    </location>
</feature>
<evidence type="ECO:0000259" key="2">
    <source>
        <dbReference type="Pfam" id="PF15406"/>
    </source>
</evidence>
<dbReference type="EMBL" id="JAWHQM010000020">
    <property type="protein sequence ID" value="KAK5631641.1"/>
    <property type="molecule type" value="Genomic_DNA"/>
</dbReference>
<dbReference type="Pfam" id="PF15406">
    <property type="entry name" value="PH_6"/>
    <property type="match status" value="1"/>
</dbReference>
<feature type="compositionally biased region" description="Basic and acidic residues" evidence="1">
    <location>
        <begin position="430"/>
        <end position="441"/>
    </location>
</feature>
<dbReference type="AlphaFoldDB" id="A0AAN7ZAD0"/>
<feature type="compositionally biased region" description="Basic and acidic residues" evidence="1">
    <location>
        <begin position="217"/>
        <end position="265"/>
    </location>
</feature>
<feature type="compositionally biased region" description="Low complexity" evidence="1">
    <location>
        <begin position="37"/>
        <end position="54"/>
    </location>
</feature>
<feature type="compositionally biased region" description="Basic and acidic residues" evidence="1">
    <location>
        <begin position="281"/>
        <end position="298"/>
    </location>
</feature>
<comment type="caution">
    <text evidence="3">The sequence shown here is derived from an EMBL/GenBank/DDBJ whole genome shotgun (WGS) entry which is preliminary data.</text>
</comment>
<dbReference type="Proteomes" id="UP001305414">
    <property type="component" value="Unassembled WGS sequence"/>
</dbReference>
<proteinExistence type="predicted"/>
<evidence type="ECO:0000313" key="3">
    <source>
        <dbReference type="EMBL" id="KAK5631641.1"/>
    </source>
</evidence>
<dbReference type="PANTHER" id="PTHR42073:SF1">
    <property type="entry name" value="MEIOTIC EXPRESSION UP-REGULATED PROTEIN 6"/>
    <property type="match status" value="1"/>
</dbReference>
<accession>A0AAN7ZAD0</accession>
<dbReference type="InterPro" id="IPR039483">
    <property type="entry name" value="Meu6_PH_dom"/>
</dbReference>
<feature type="region of interest" description="Disordered" evidence="1">
    <location>
        <begin position="216"/>
        <end position="552"/>
    </location>
</feature>
<dbReference type="InterPro" id="IPR039712">
    <property type="entry name" value="Meu6"/>
</dbReference>
<reference evidence="3 4" key="1">
    <citation type="submission" date="2023-10" db="EMBL/GenBank/DDBJ databases">
        <title>Draft genome sequence of Xylaria bambusicola isolate GMP-LS, the root and basal stem rot pathogen of sugarcane in Indonesia.</title>
        <authorList>
            <person name="Selvaraj P."/>
            <person name="Muralishankar V."/>
            <person name="Muruganantham S."/>
            <person name="Sp S."/>
            <person name="Haryani S."/>
            <person name="Lau K.J.X."/>
            <person name="Naqvi N.I."/>
        </authorList>
    </citation>
    <scope>NUCLEOTIDE SEQUENCE [LARGE SCALE GENOMIC DNA]</scope>
    <source>
        <strain evidence="3">GMP-LS</strain>
    </source>
</reference>
<feature type="compositionally biased region" description="Low complexity" evidence="1">
    <location>
        <begin position="407"/>
        <end position="427"/>
    </location>
</feature>
<feature type="compositionally biased region" description="Basic and acidic residues" evidence="1">
    <location>
        <begin position="449"/>
        <end position="464"/>
    </location>
</feature>